<dbReference type="InterPro" id="IPR013525">
    <property type="entry name" value="ABC2_TM"/>
</dbReference>
<feature type="transmembrane region" description="Helical" evidence="5">
    <location>
        <begin position="21"/>
        <end position="42"/>
    </location>
</feature>
<keyword evidence="8" id="KW-1185">Reference proteome</keyword>
<dbReference type="EMBL" id="FNPH01000002">
    <property type="protein sequence ID" value="SDY48928.1"/>
    <property type="molecule type" value="Genomic_DNA"/>
</dbReference>
<accession>A0A1H3KBF5</accession>
<dbReference type="STRING" id="405436.SAMN05444365_102418"/>
<gene>
    <name evidence="7" type="ORF">SAMN05444365_102418</name>
</gene>
<name>A0A1H3KBF5_9ACTN</name>
<keyword evidence="4 5" id="KW-0472">Membrane</keyword>
<dbReference type="OrthoDB" id="3217868at2"/>
<organism evidence="7 8">
    <name type="scientific">Micromonospora pattaloongensis</name>
    <dbReference type="NCBI Taxonomy" id="405436"/>
    <lineage>
        <taxon>Bacteria</taxon>
        <taxon>Bacillati</taxon>
        <taxon>Actinomycetota</taxon>
        <taxon>Actinomycetes</taxon>
        <taxon>Micromonosporales</taxon>
        <taxon>Micromonosporaceae</taxon>
        <taxon>Micromonospora</taxon>
    </lineage>
</organism>
<feature type="domain" description="ABC-2 type transporter transmembrane" evidence="6">
    <location>
        <begin position="3"/>
        <end position="198"/>
    </location>
</feature>
<dbReference type="PANTHER" id="PTHR43027">
    <property type="entry name" value="DOXORUBICIN RESISTANCE ABC TRANSPORTER PERMEASE PROTEIN DRRC-RELATED"/>
    <property type="match status" value="1"/>
</dbReference>
<comment type="subcellular location">
    <subcellularLocation>
        <location evidence="1">Membrane</location>
        <topology evidence="1">Multi-pass membrane protein</topology>
    </subcellularLocation>
</comment>
<dbReference type="RefSeq" id="WP_091553719.1">
    <property type="nucleotide sequence ID" value="NZ_FNPH01000002.1"/>
</dbReference>
<dbReference type="AlphaFoldDB" id="A0A1H3KBF5"/>
<keyword evidence="2 5" id="KW-0812">Transmembrane</keyword>
<feature type="transmembrane region" description="Helical" evidence="5">
    <location>
        <begin position="54"/>
        <end position="79"/>
    </location>
</feature>
<evidence type="ECO:0000256" key="5">
    <source>
        <dbReference type="SAM" id="Phobius"/>
    </source>
</evidence>
<evidence type="ECO:0000259" key="6">
    <source>
        <dbReference type="Pfam" id="PF01061"/>
    </source>
</evidence>
<evidence type="ECO:0000256" key="1">
    <source>
        <dbReference type="ARBA" id="ARBA00004141"/>
    </source>
</evidence>
<evidence type="ECO:0000313" key="8">
    <source>
        <dbReference type="Proteomes" id="UP000242415"/>
    </source>
</evidence>
<feature type="transmembrane region" description="Helical" evidence="5">
    <location>
        <begin position="172"/>
        <end position="191"/>
    </location>
</feature>
<evidence type="ECO:0000256" key="2">
    <source>
        <dbReference type="ARBA" id="ARBA00022692"/>
    </source>
</evidence>
<evidence type="ECO:0000313" key="7">
    <source>
        <dbReference type="EMBL" id="SDY48928.1"/>
    </source>
</evidence>
<dbReference type="GO" id="GO:0016020">
    <property type="term" value="C:membrane"/>
    <property type="evidence" value="ECO:0007669"/>
    <property type="project" value="UniProtKB-SubCell"/>
</dbReference>
<feature type="transmembrane region" description="Helical" evidence="5">
    <location>
        <begin position="139"/>
        <end position="160"/>
    </location>
</feature>
<protein>
    <submittedName>
        <fullName evidence="7">ABC-2 type transport system permease protein</fullName>
    </submittedName>
</protein>
<sequence length="244" mass="25860">MHAFRQILRIEARLYLRDLPTLLSTVGLPTLILVVLGLIPALRKPDPNFDGQTFLSYFAPSLLVVTLAMVGVNILPAVLATYRERGVLRRLATTPANPAALLAAQLLLALSGIVTSAVLLILVARLAFGVPLPRDPVGFTVAFVLGTAALLALGLLIAAVARTAKAAQASALPLFLVVMFFGGVYLPRFLLPEFLARIGDYTPPGVQALLDAWTGTPPQPLHLAIMAGVTLAAGATAAKLFRWE</sequence>
<feature type="transmembrane region" description="Helical" evidence="5">
    <location>
        <begin position="221"/>
        <end position="241"/>
    </location>
</feature>
<evidence type="ECO:0000256" key="4">
    <source>
        <dbReference type="ARBA" id="ARBA00023136"/>
    </source>
</evidence>
<proteinExistence type="predicted"/>
<feature type="transmembrane region" description="Helical" evidence="5">
    <location>
        <begin position="100"/>
        <end position="127"/>
    </location>
</feature>
<dbReference type="PANTHER" id="PTHR43027:SF2">
    <property type="entry name" value="TRANSPORT PERMEASE PROTEIN"/>
    <property type="match status" value="1"/>
</dbReference>
<evidence type="ECO:0000256" key="3">
    <source>
        <dbReference type="ARBA" id="ARBA00022989"/>
    </source>
</evidence>
<dbReference type="Pfam" id="PF01061">
    <property type="entry name" value="ABC2_membrane"/>
    <property type="match status" value="1"/>
</dbReference>
<dbReference type="Proteomes" id="UP000242415">
    <property type="component" value="Unassembled WGS sequence"/>
</dbReference>
<reference evidence="8" key="1">
    <citation type="submission" date="2016-10" db="EMBL/GenBank/DDBJ databases">
        <authorList>
            <person name="Varghese N."/>
            <person name="Submissions S."/>
        </authorList>
    </citation>
    <scope>NUCLEOTIDE SEQUENCE [LARGE SCALE GENOMIC DNA]</scope>
    <source>
        <strain evidence="8">DSM 45245</strain>
    </source>
</reference>
<dbReference type="InterPro" id="IPR052902">
    <property type="entry name" value="ABC-2_transporter"/>
</dbReference>
<dbReference type="GO" id="GO:0140359">
    <property type="term" value="F:ABC-type transporter activity"/>
    <property type="evidence" value="ECO:0007669"/>
    <property type="project" value="InterPro"/>
</dbReference>
<keyword evidence="3 5" id="KW-1133">Transmembrane helix</keyword>